<dbReference type="AlphaFoldDB" id="A0A1R4GB25"/>
<protein>
    <submittedName>
        <fullName evidence="1">Uncharacterized protein</fullName>
    </submittedName>
</protein>
<keyword evidence="2" id="KW-1185">Reference proteome</keyword>
<evidence type="ECO:0000313" key="2">
    <source>
        <dbReference type="Proteomes" id="UP000195787"/>
    </source>
</evidence>
<dbReference type="EMBL" id="FUHU01000043">
    <property type="protein sequence ID" value="SJM65379.1"/>
    <property type="molecule type" value="Genomic_DNA"/>
</dbReference>
<organism evidence="1 2">
    <name type="scientific">Agrococcus casei LMG 22410</name>
    <dbReference type="NCBI Taxonomy" id="1255656"/>
    <lineage>
        <taxon>Bacteria</taxon>
        <taxon>Bacillati</taxon>
        <taxon>Actinomycetota</taxon>
        <taxon>Actinomycetes</taxon>
        <taxon>Micrococcales</taxon>
        <taxon>Microbacteriaceae</taxon>
        <taxon>Agrococcus</taxon>
    </lineage>
</organism>
<name>A0A1R4GB25_9MICO</name>
<reference evidence="1 2" key="1">
    <citation type="submission" date="2017-02" db="EMBL/GenBank/DDBJ databases">
        <authorList>
            <person name="Peterson S.W."/>
        </authorList>
    </citation>
    <scope>NUCLEOTIDE SEQUENCE [LARGE SCALE GENOMIC DNA]</scope>
    <source>
        <strain evidence="1 2">LMG 22410</strain>
    </source>
</reference>
<accession>A0A1R4GB25</accession>
<gene>
    <name evidence="1" type="ORF">CZ674_10450</name>
</gene>
<evidence type="ECO:0000313" key="1">
    <source>
        <dbReference type="EMBL" id="SJM65379.1"/>
    </source>
</evidence>
<sequence>MDHQIRQPTQQISHRQILLTHPLIRNVTGRPVELNNDIPASILRQVAARADESKTCLPIV</sequence>
<dbReference type="Proteomes" id="UP000195787">
    <property type="component" value="Unassembled WGS sequence"/>
</dbReference>
<proteinExistence type="predicted"/>